<dbReference type="RefSeq" id="WP_129047910.1">
    <property type="nucleotide sequence ID" value="NZ_SDHX01000001.1"/>
</dbReference>
<feature type="transmembrane region" description="Helical" evidence="6">
    <location>
        <begin position="60"/>
        <end position="82"/>
    </location>
</feature>
<evidence type="ECO:0000256" key="5">
    <source>
        <dbReference type="ARBA" id="ARBA00023136"/>
    </source>
</evidence>
<sequence>MSLFRTKPIADLQREAGAEHGYKRTLGPLSLISLGIGSVVGAGIFVLAGTSAAQYAGPGIALSFVFSGIACLFAGLCYAELASMIPVSGSAYTYSYATLGELFAWIVGWCLVLEYLFSGAAVAVSWSGAVRDIALEFGVTLPVALSSAPLAVTGGSIVTTGALINLPAVFISLALTYVLYIGIKESATVNDFMVFIKVGILVALVGYGLWYLLKNPEIAKANLVPFIPENTGTFGEYGWSGIFRGAAAIFFAYVGFDCVSAAAQETKNPQRDMPIGLLGTLGVVSVLFIAVSFVLTGMVNYKQLNVDAPFIFALQQVQAPAFFRYLIEAATLAGLTSVILVSLLGQPRIFYSMSRDGLLPPTFAKIHPKYGTPHITTWITGISCAVISGLFPLDLLGELISIGTMLAFSLVCAGVLVLRRTRPDLPRPFRTPWVPLVPLLGIGSCALQMYFLPLITWLNLAIWMGFGFVIYFGYSRRHSLLAK</sequence>
<dbReference type="InterPro" id="IPR002293">
    <property type="entry name" value="AA/rel_permease1"/>
</dbReference>
<evidence type="ECO:0000256" key="6">
    <source>
        <dbReference type="SAM" id="Phobius"/>
    </source>
</evidence>
<feature type="transmembrane region" description="Helical" evidence="6">
    <location>
        <begin position="157"/>
        <end position="180"/>
    </location>
</feature>
<dbReference type="Gene3D" id="1.20.1740.10">
    <property type="entry name" value="Amino acid/polyamine transporter I"/>
    <property type="match status" value="1"/>
</dbReference>
<dbReference type="PANTHER" id="PTHR43243:SF4">
    <property type="entry name" value="CATIONIC AMINO ACID TRANSPORTER 4"/>
    <property type="match status" value="1"/>
</dbReference>
<dbReference type="EMBL" id="SDHX01000001">
    <property type="protein sequence ID" value="RXK56542.1"/>
    <property type="molecule type" value="Genomic_DNA"/>
</dbReference>
<dbReference type="OrthoDB" id="178667at2"/>
<evidence type="ECO:0000256" key="2">
    <source>
        <dbReference type="ARBA" id="ARBA00022448"/>
    </source>
</evidence>
<name>A0A4Q1CCA0_9BACT</name>
<proteinExistence type="predicted"/>
<dbReference type="PIRSF" id="PIRSF006060">
    <property type="entry name" value="AA_transporter"/>
    <property type="match status" value="1"/>
</dbReference>
<evidence type="ECO:0000256" key="1">
    <source>
        <dbReference type="ARBA" id="ARBA00004141"/>
    </source>
</evidence>
<dbReference type="Proteomes" id="UP000290218">
    <property type="component" value="Unassembled WGS sequence"/>
</dbReference>
<keyword evidence="8" id="KW-1185">Reference proteome</keyword>
<feature type="transmembrane region" description="Helical" evidence="6">
    <location>
        <begin position="431"/>
        <end position="451"/>
    </location>
</feature>
<feature type="transmembrane region" description="Helical" evidence="6">
    <location>
        <begin position="242"/>
        <end position="263"/>
    </location>
</feature>
<gene>
    <name evidence="7" type="ORF">ESB00_11950</name>
</gene>
<evidence type="ECO:0000313" key="8">
    <source>
        <dbReference type="Proteomes" id="UP000290218"/>
    </source>
</evidence>
<dbReference type="PANTHER" id="PTHR43243">
    <property type="entry name" value="INNER MEMBRANE TRANSPORTER YGJI-RELATED"/>
    <property type="match status" value="1"/>
</dbReference>
<feature type="transmembrane region" description="Helical" evidence="6">
    <location>
        <begin position="375"/>
        <end position="393"/>
    </location>
</feature>
<dbReference type="GO" id="GO:0016020">
    <property type="term" value="C:membrane"/>
    <property type="evidence" value="ECO:0007669"/>
    <property type="project" value="UniProtKB-SubCell"/>
</dbReference>
<keyword evidence="5 6" id="KW-0472">Membrane</keyword>
<feature type="transmembrane region" description="Helical" evidence="6">
    <location>
        <begin position="275"/>
        <end position="301"/>
    </location>
</feature>
<feature type="transmembrane region" description="Helical" evidence="6">
    <location>
        <begin position="29"/>
        <end position="48"/>
    </location>
</feature>
<reference evidence="7 8" key="1">
    <citation type="submission" date="2019-01" db="EMBL/GenBank/DDBJ databases">
        <title>Lacunisphaera sp. strain TWA-58.</title>
        <authorList>
            <person name="Chen W.-M."/>
        </authorList>
    </citation>
    <scope>NUCLEOTIDE SEQUENCE [LARGE SCALE GENOMIC DNA]</scope>
    <source>
        <strain evidence="7 8">TWA-58</strain>
    </source>
</reference>
<feature type="transmembrane region" description="Helical" evidence="6">
    <location>
        <begin position="133"/>
        <end position="151"/>
    </location>
</feature>
<feature type="transmembrane region" description="Helical" evidence="6">
    <location>
        <begin position="102"/>
        <end position="126"/>
    </location>
</feature>
<comment type="subcellular location">
    <subcellularLocation>
        <location evidence="1">Membrane</location>
        <topology evidence="1">Multi-pass membrane protein</topology>
    </subcellularLocation>
</comment>
<dbReference type="AlphaFoldDB" id="A0A4Q1CCA0"/>
<keyword evidence="3 6" id="KW-0812">Transmembrane</keyword>
<protein>
    <submittedName>
        <fullName evidence="7">Amino acid permease</fullName>
    </submittedName>
</protein>
<feature type="transmembrane region" description="Helical" evidence="6">
    <location>
        <begin position="457"/>
        <end position="474"/>
    </location>
</feature>
<feature type="transmembrane region" description="Helical" evidence="6">
    <location>
        <begin position="399"/>
        <end position="419"/>
    </location>
</feature>
<keyword evidence="4 6" id="KW-1133">Transmembrane helix</keyword>
<comment type="caution">
    <text evidence="7">The sequence shown here is derived from an EMBL/GenBank/DDBJ whole genome shotgun (WGS) entry which is preliminary data.</text>
</comment>
<dbReference type="GO" id="GO:0015171">
    <property type="term" value="F:amino acid transmembrane transporter activity"/>
    <property type="evidence" value="ECO:0007669"/>
    <property type="project" value="TreeGrafter"/>
</dbReference>
<accession>A0A4Q1CCA0</accession>
<dbReference type="Pfam" id="PF13520">
    <property type="entry name" value="AA_permease_2"/>
    <property type="match status" value="1"/>
</dbReference>
<evidence type="ECO:0000313" key="7">
    <source>
        <dbReference type="EMBL" id="RXK56542.1"/>
    </source>
</evidence>
<organism evidence="7 8">
    <name type="scientific">Oleiharenicola lentus</name>
    <dbReference type="NCBI Taxonomy" id="2508720"/>
    <lineage>
        <taxon>Bacteria</taxon>
        <taxon>Pseudomonadati</taxon>
        <taxon>Verrucomicrobiota</taxon>
        <taxon>Opitutia</taxon>
        <taxon>Opitutales</taxon>
        <taxon>Opitutaceae</taxon>
        <taxon>Oleiharenicola</taxon>
    </lineage>
</organism>
<evidence type="ECO:0000256" key="3">
    <source>
        <dbReference type="ARBA" id="ARBA00022692"/>
    </source>
</evidence>
<feature type="transmembrane region" description="Helical" evidence="6">
    <location>
        <begin position="192"/>
        <end position="213"/>
    </location>
</feature>
<evidence type="ECO:0000256" key="4">
    <source>
        <dbReference type="ARBA" id="ARBA00022989"/>
    </source>
</evidence>
<keyword evidence="2" id="KW-0813">Transport</keyword>
<feature type="transmembrane region" description="Helical" evidence="6">
    <location>
        <begin position="321"/>
        <end position="345"/>
    </location>
</feature>